<dbReference type="InterPro" id="IPR000577">
    <property type="entry name" value="Carb_kinase_FGGY"/>
</dbReference>
<evidence type="ECO:0000256" key="5">
    <source>
        <dbReference type="ARBA" id="ARBA00022777"/>
    </source>
</evidence>
<dbReference type="EC" id="2.7.1.17" evidence="8 9"/>
<keyword evidence="13" id="KW-1185">Reference proteome</keyword>
<evidence type="ECO:0000256" key="6">
    <source>
        <dbReference type="ARBA" id="ARBA00022840"/>
    </source>
</evidence>
<dbReference type="HAMAP" id="MF_02220">
    <property type="entry name" value="XylB"/>
    <property type="match status" value="1"/>
</dbReference>
<keyword evidence="7 8" id="KW-0119">Carbohydrate metabolism</keyword>
<keyword evidence="5 8" id="KW-0418">Kinase</keyword>
<dbReference type="RefSeq" id="WP_407865247.1">
    <property type="nucleotide sequence ID" value="NZ_BAAFZP010000001.1"/>
</dbReference>
<evidence type="ECO:0000256" key="8">
    <source>
        <dbReference type="HAMAP-Rule" id="MF_02220"/>
    </source>
</evidence>
<dbReference type="InterPro" id="IPR018485">
    <property type="entry name" value="FGGY_C"/>
</dbReference>
<dbReference type="Gene3D" id="3.30.420.40">
    <property type="match status" value="2"/>
</dbReference>
<feature type="domain" description="Carbohydrate kinase FGGY C-terminal" evidence="11">
    <location>
        <begin position="257"/>
        <end position="447"/>
    </location>
</feature>
<keyword evidence="6 8" id="KW-0067">ATP-binding</keyword>
<evidence type="ECO:0000256" key="7">
    <source>
        <dbReference type="ARBA" id="ARBA00023277"/>
    </source>
</evidence>
<dbReference type="Proteomes" id="UP001628091">
    <property type="component" value="Unassembled WGS sequence"/>
</dbReference>
<evidence type="ECO:0000313" key="13">
    <source>
        <dbReference type="Proteomes" id="UP001628091"/>
    </source>
</evidence>
<keyword evidence="3 8" id="KW-0808">Transferase</keyword>
<dbReference type="PROSITE" id="PS00933">
    <property type="entry name" value="FGGY_KINASES_1"/>
    <property type="match status" value="1"/>
</dbReference>
<dbReference type="NCBIfam" id="TIGR01312">
    <property type="entry name" value="XylB"/>
    <property type="match status" value="1"/>
</dbReference>
<feature type="binding site" evidence="8">
    <location>
        <begin position="81"/>
        <end position="82"/>
    </location>
    <ligand>
        <name>substrate</name>
    </ligand>
</feature>
<proteinExistence type="inferred from homology"/>
<dbReference type="InterPro" id="IPR050406">
    <property type="entry name" value="FGGY_Carb_Kinase"/>
</dbReference>
<dbReference type="InterPro" id="IPR018483">
    <property type="entry name" value="Carb_kinase_FGGY_CS"/>
</dbReference>
<feature type="domain" description="Carbohydrate kinase FGGY N-terminal" evidence="10">
    <location>
        <begin position="4"/>
        <end position="246"/>
    </location>
</feature>
<comment type="catalytic activity">
    <reaction evidence="8 9">
        <text>D-xylulose + ATP = D-xylulose 5-phosphate + ADP + H(+)</text>
        <dbReference type="Rhea" id="RHEA:10964"/>
        <dbReference type="ChEBI" id="CHEBI:15378"/>
        <dbReference type="ChEBI" id="CHEBI:17140"/>
        <dbReference type="ChEBI" id="CHEBI:30616"/>
        <dbReference type="ChEBI" id="CHEBI:57737"/>
        <dbReference type="ChEBI" id="CHEBI:456216"/>
        <dbReference type="EC" id="2.7.1.17"/>
    </reaction>
</comment>
<dbReference type="PIRSF" id="PIRSF000538">
    <property type="entry name" value="GlpK"/>
    <property type="match status" value="1"/>
</dbReference>
<dbReference type="SUPFAM" id="SSF53067">
    <property type="entry name" value="Actin-like ATPase domain"/>
    <property type="match status" value="2"/>
</dbReference>
<dbReference type="PANTHER" id="PTHR43095">
    <property type="entry name" value="SUGAR KINASE"/>
    <property type="match status" value="1"/>
</dbReference>
<sequence length="494" mass="52613">MATYLGIDVGTSSVKAVLLDEDQVLIAEGSAPVEVLRPRPMWSEQDPEEWWKAAQKAVAQVRDLAPERFLQLEGIGLSGQQHSATLLDGQGRVLRPAILWNDGRCGRECAELLEQVPDFMVRSSNTTMPGFTAPKLLWVARHEPEIFGKTAKVLLPKDYLRYRLSGDFVSDMSDSAGTLWLDVGKRCWDDVLLDACAMKRAQMPDLVEGAEVSTHLSGEVAKAWGLEGRKIPIAGGGGDNASSAVGIGAVGPGDGFLSLGTSGVLFVSTDRLVSLPERTLHGFCHALPQRWHGMVVALSAASALSWLASLTDHQHDVAGLIEKAKQFAADPGRREAAPVFLPYLTGERTPHNDPNASAGFSGLRAEHDAGALAYAVLEGVAFALADGLDVLKAADAAPRSCMLVGGGSRSAYWNGLLAEVLGLSLDLPEGAEIGAAFGAARLGMVAARAGTVEVVCRKPAIRARFEPDPVKAPILAERRARYLDMYPARVSVPA</sequence>
<accession>A0ABQ0H1B1</accession>
<comment type="similarity">
    <text evidence="1 8 9">Belongs to the FGGY kinase family.</text>
</comment>
<organism evidence="12 13">
    <name type="scientific">Phyllobacterium phragmitis</name>
    <dbReference type="NCBI Taxonomy" id="2670329"/>
    <lineage>
        <taxon>Bacteria</taxon>
        <taxon>Pseudomonadati</taxon>
        <taxon>Pseudomonadota</taxon>
        <taxon>Alphaproteobacteria</taxon>
        <taxon>Hyphomicrobiales</taxon>
        <taxon>Phyllobacteriaceae</taxon>
        <taxon>Phyllobacterium</taxon>
    </lineage>
</organism>
<keyword evidence="4 8" id="KW-0547">Nucleotide-binding</keyword>
<evidence type="ECO:0000256" key="2">
    <source>
        <dbReference type="ARBA" id="ARBA00022629"/>
    </source>
</evidence>
<evidence type="ECO:0000256" key="9">
    <source>
        <dbReference type="RuleBase" id="RU364073"/>
    </source>
</evidence>
<dbReference type="Pfam" id="PF02782">
    <property type="entry name" value="FGGY_C"/>
    <property type="match status" value="1"/>
</dbReference>
<evidence type="ECO:0000256" key="3">
    <source>
        <dbReference type="ARBA" id="ARBA00022679"/>
    </source>
</evidence>
<feature type="active site" description="Proton acceptor" evidence="8">
    <location>
        <position position="239"/>
    </location>
</feature>
<feature type="site" description="Important for activity" evidence="8">
    <location>
        <position position="8"/>
    </location>
</feature>
<dbReference type="EMBL" id="BAAFZP010000001">
    <property type="protein sequence ID" value="GAB1582673.1"/>
    <property type="molecule type" value="Genomic_DNA"/>
</dbReference>
<dbReference type="Pfam" id="PF00370">
    <property type="entry name" value="FGGY_N"/>
    <property type="match status" value="1"/>
</dbReference>
<evidence type="ECO:0000256" key="4">
    <source>
        <dbReference type="ARBA" id="ARBA00022741"/>
    </source>
</evidence>
<evidence type="ECO:0000313" key="12">
    <source>
        <dbReference type="EMBL" id="GAB1582673.1"/>
    </source>
</evidence>
<name>A0ABQ0H1B1_9HYPH</name>
<dbReference type="InterPro" id="IPR043129">
    <property type="entry name" value="ATPase_NBD"/>
</dbReference>
<evidence type="ECO:0000256" key="1">
    <source>
        <dbReference type="ARBA" id="ARBA00009156"/>
    </source>
</evidence>
<keyword evidence="2 8" id="KW-0859">Xylose metabolism</keyword>
<dbReference type="InterPro" id="IPR018484">
    <property type="entry name" value="FGGY_N"/>
</dbReference>
<evidence type="ECO:0000259" key="11">
    <source>
        <dbReference type="Pfam" id="PF02782"/>
    </source>
</evidence>
<gene>
    <name evidence="12" type="primary">xylB_2</name>
    <name evidence="8 9" type="synonym">xylB</name>
    <name evidence="12" type="ORF">PPNSA23_26160</name>
</gene>
<comment type="caution">
    <text evidence="12">The sequence shown here is derived from an EMBL/GenBank/DDBJ whole genome shotgun (WGS) entry which is preliminary data.</text>
</comment>
<dbReference type="PANTHER" id="PTHR43095:SF6">
    <property type="entry name" value="XYLULOSE KINASE"/>
    <property type="match status" value="1"/>
</dbReference>
<comment type="function">
    <text evidence="8">Catalyzes the phosphorylation of D-xylulose to D-xylulose 5-phosphate.</text>
</comment>
<evidence type="ECO:0000259" key="10">
    <source>
        <dbReference type="Pfam" id="PF00370"/>
    </source>
</evidence>
<protein>
    <recommendedName>
        <fullName evidence="8 9">Xylulose kinase</fullName>
        <shortName evidence="8 9">Xylulokinase</shortName>
        <ecNumber evidence="8 9">2.7.1.17</ecNumber>
    </recommendedName>
</protein>
<reference evidence="12 13" key="1">
    <citation type="submission" date="2024-10" db="EMBL/GenBank/DDBJ databases">
        <title>Isolation, draft genome sequencing and identification of Phyllobacterium sp. NSA23, isolated from leaf soil.</title>
        <authorList>
            <person name="Akita H."/>
        </authorList>
    </citation>
    <scope>NUCLEOTIDE SEQUENCE [LARGE SCALE GENOMIC DNA]</scope>
    <source>
        <strain evidence="12 13">NSA23</strain>
    </source>
</reference>
<dbReference type="CDD" id="cd07808">
    <property type="entry name" value="ASKHA_NBD_FGGY_EcXK-like"/>
    <property type="match status" value="1"/>
</dbReference>
<dbReference type="InterPro" id="IPR006000">
    <property type="entry name" value="Xylulokinase"/>
</dbReference>